<dbReference type="RefSeq" id="WP_067307736.1">
    <property type="nucleotide sequence ID" value="NZ_LZJY01000285.1"/>
</dbReference>
<dbReference type="PANTHER" id="PTHR37042">
    <property type="entry name" value="OUTER MEMBRANE PROTEIN RV1973"/>
    <property type="match status" value="1"/>
</dbReference>
<gene>
    <name evidence="5" type="ORF">A5679_21075</name>
</gene>
<keyword evidence="4" id="KW-1133">Transmembrane helix</keyword>
<evidence type="ECO:0000256" key="2">
    <source>
        <dbReference type="ARBA" id="ARBA00023136"/>
    </source>
</evidence>
<organism evidence="5 6">
    <name type="scientific">Mycobacterium scrofulaceum</name>
    <dbReference type="NCBI Taxonomy" id="1783"/>
    <lineage>
        <taxon>Bacteria</taxon>
        <taxon>Bacillati</taxon>
        <taxon>Actinomycetota</taxon>
        <taxon>Actinomycetes</taxon>
        <taxon>Mycobacteriales</taxon>
        <taxon>Mycobacteriaceae</taxon>
        <taxon>Mycobacterium</taxon>
    </lineage>
</organism>
<evidence type="ECO:0000256" key="4">
    <source>
        <dbReference type="SAM" id="Phobius"/>
    </source>
</evidence>
<accession>A0A1A2V713</accession>
<feature type="region of interest" description="Disordered" evidence="3">
    <location>
        <begin position="1"/>
        <end position="31"/>
    </location>
</feature>
<evidence type="ECO:0000313" key="5">
    <source>
        <dbReference type="EMBL" id="OBH96614.1"/>
    </source>
</evidence>
<protein>
    <recommendedName>
        <fullName evidence="7">Twin-arginine translocation pathway signal</fullName>
    </recommendedName>
</protein>
<keyword evidence="2 4" id="KW-0472">Membrane</keyword>
<evidence type="ECO:0000313" key="6">
    <source>
        <dbReference type="Proteomes" id="UP000092207"/>
    </source>
</evidence>
<dbReference type="AlphaFoldDB" id="A0A1A2V713"/>
<reference evidence="5 6" key="1">
    <citation type="submission" date="2016-06" db="EMBL/GenBank/DDBJ databases">
        <authorList>
            <person name="Kjaerup R.B."/>
            <person name="Dalgaard T.S."/>
            <person name="Juul-Madsen H.R."/>
        </authorList>
    </citation>
    <scope>NUCLEOTIDE SEQUENCE [LARGE SCALE GENOMIC DNA]</scope>
    <source>
        <strain evidence="5 6">E2838</strain>
    </source>
</reference>
<dbReference type="PANTHER" id="PTHR37042:SF4">
    <property type="entry name" value="OUTER MEMBRANE PROTEIN RV1973"/>
    <property type="match status" value="1"/>
</dbReference>
<evidence type="ECO:0008006" key="7">
    <source>
        <dbReference type="Google" id="ProtNLM"/>
    </source>
</evidence>
<sequence length="213" mass="22559">MTVEPGSPPDGTANAIDGAHTSPDDEDGLAPAGVGSARLHRLAEARRRARRYSARWRSIAATTLVVAALGVAAGVYFIVYRPDQQVADVAAHRAIQAASDGAVAVLSYSYEHLNRDFSNAKSHLTGDLLAYYSKFSDDVVAPTAQKGQLTASAKVVRAAVSELHPDSAVVLVFVDQTTKSEQKKDPENTQSSVLVTLSKVNGSWLIAKFDPAG</sequence>
<keyword evidence="4" id="KW-0812">Transmembrane</keyword>
<dbReference type="EMBL" id="LZJY01000285">
    <property type="protein sequence ID" value="OBH96614.1"/>
    <property type="molecule type" value="Genomic_DNA"/>
</dbReference>
<feature type="transmembrane region" description="Helical" evidence="4">
    <location>
        <begin position="56"/>
        <end position="79"/>
    </location>
</feature>
<dbReference type="GO" id="GO:0016020">
    <property type="term" value="C:membrane"/>
    <property type="evidence" value="ECO:0007669"/>
    <property type="project" value="UniProtKB-SubCell"/>
</dbReference>
<proteinExistence type="predicted"/>
<evidence type="ECO:0000256" key="3">
    <source>
        <dbReference type="SAM" id="MobiDB-lite"/>
    </source>
</evidence>
<dbReference type="Proteomes" id="UP000092207">
    <property type="component" value="Unassembled WGS sequence"/>
</dbReference>
<name>A0A1A2V713_MYCSC</name>
<comment type="caution">
    <text evidence="5">The sequence shown here is derived from an EMBL/GenBank/DDBJ whole genome shotgun (WGS) entry which is preliminary data.</text>
</comment>
<comment type="subcellular location">
    <subcellularLocation>
        <location evidence="1">Membrane</location>
    </subcellularLocation>
</comment>
<evidence type="ECO:0000256" key="1">
    <source>
        <dbReference type="ARBA" id="ARBA00004370"/>
    </source>
</evidence>